<name>X1ISH2_9ZZZZ</name>
<dbReference type="AlphaFoldDB" id="X1ISH2"/>
<dbReference type="EMBL" id="BARU01042415">
    <property type="protein sequence ID" value="GAH84677.1"/>
    <property type="molecule type" value="Genomic_DNA"/>
</dbReference>
<feature type="transmembrane region" description="Helical" evidence="1">
    <location>
        <begin position="12"/>
        <end position="38"/>
    </location>
</feature>
<protein>
    <submittedName>
        <fullName evidence="2">Uncharacterized protein</fullName>
    </submittedName>
</protein>
<keyword evidence="1" id="KW-0812">Transmembrane</keyword>
<evidence type="ECO:0000313" key="2">
    <source>
        <dbReference type="EMBL" id="GAH84677.1"/>
    </source>
</evidence>
<feature type="non-terminal residue" evidence="2">
    <location>
        <position position="1"/>
    </location>
</feature>
<evidence type="ECO:0000256" key="1">
    <source>
        <dbReference type="SAM" id="Phobius"/>
    </source>
</evidence>
<gene>
    <name evidence="2" type="ORF">S03H2_65175</name>
</gene>
<reference evidence="2" key="1">
    <citation type="journal article" date="2014" name="Front. Microbiol.">
        <title>High frequency of phylogenetically diverse reductive dehalogenase-homologous genes in deep subseafloor sedimentary metagenomes.</title>
        <authorList>
            <person name="Kawai M."/>
            <person name="Futagami T."/>
            <person name="Toyoda A."/>
            <person name="Takaki Y."/>
            <person name="Nishi S."/>
            <person name="Hori S."/>
            <person name="Arai W."/>
            <person name="Tsubouchi T."/>
            <person name="Morono Y."/>
            <person name="Uchiyama I."/>
            <person name="Ito T."/>
            <person name="Fujiyama A."/>
            <person name="Inagaki F."/>
            <person name="Takami H."/>
        </authorList>
    </citation>
    <scope>NUCLEOTIDE SEQUENCE</scope>
    <source>
        <strain evidence="2">Expedition CK06-06</strain>
    </source>
</reference>
<accession>X1ISH2</accession>
<comment type="caution">
    <text evidence="2">The sequence shown here is derived from an EMBL/GenBank/DDBJ whole genome shotgun (WGS) entry which is preliminary data.</text>
</comment>
<organism evidence="2">
    <name type="scientific">marine sediment metagenome</name>
    <dbReference type="NCBI Taxonomy" id="412755"/>
    <lineage>
        <taxon>unclassified sequences</taxon>
        <taxon>metagenomes</taxon>
        <taxon>ecological metagenomes</taxon>
    </lineage>
</organism>
<sequence>TALKPDNPIPWHWITLMTLAALTTIFIHLLPAVLIFIAGTYELAKEL</sequence>
<keyword evidence="1" id="KW-0472">Membrane</keyword>
<keyword evidence="1" id="KW-1133">Transmembrane helix</keyword>
<proteinExistence type="predicted"/>